<reference evidence="5 6" key="1">
    <citation type="submission" date="2012-01" db="EMBL/GenBank/DDBJ databases">
        <title>Improved High-Quality Draft sequence of Saccharomonospora xinjiangensis XJ-54.</title>
        <authorList>
            <consortium name="US DOE Joint Genome Institute"/>
            <person name="Lucas S."/>
            <person name="Han J."/>
            <person name="Lapidus A."/>
            <person name="Cheng J.-F."/>
            <person name="Goodwin L."/>
            <person name="Pitluck S."/>
            <person name="Peters L."/>
            <person name="Mikhailova N."/>
            <person name="Teshima H."/>
            <person name="Detter J.C."/>
            <person name="Han C."/>
            <person name="Tapia R."/>
            <person name="Land M."/>
            <person name="Hauser L."/>
            <person name="Kyrpides N."/>
            <person name="Ivanova N."/>
            <person name="Pagani I."/>
            <person name="Brambilla E.-M."/>
            <person name="Klenk H.-P."/>
            <person name="Woyke T."/>
        </authorList>
    </citation>
    <scope>NUCLEOTIDE SEQUENCE [LARGE SCALE GENOMIC DNA]</scope>
    <source>
        <strain evidence="5 6">XJ-54</strain>
    </source>
</reference>
<dbReference type="InterPro" id="IPR000524">
    <property type="entry name" value="Tscrpt_reg_HTH_GntR"/>
</dbReference>
<evidence type="ECO:0000313" key="6">
    <source>
        <dbReference type="Proteomes" id="UP000004691"/>
    </source>
</evidence>
<name>I0V196_9PSEU</name>
<dbReference type="AlphaFoldDB" id="I0V196"/>
<dbReference type="GO" id="GO:0003700">
    <property type="term" value="F:DNA-binding transcription factor activity"/>
    <property type="evidence" value="ECO:0007669"/>
    <property type="project" value="InterPro"/>
</dbReference>
<dbReference type="Gene3D" id="1.10.10.10">
    <property type="entry name" value="Winged helix-like DNA-binding domain superfamily/Winged helix DNA-binding domain"/>
    <property type="match status" value="1"/>
</dbReference>
<feature type="domain" description="HTH gntR-type" evidence="4">
    <location>
        <begin position="11"/>
        <end position="79"/>
    </location>
</feature>
<dbReference type="STRING" id="882086.SacxiDRAFT_1653"/>
<dbReference type="PROSITE" id="PS50949">
    <property type="entry name" value="HTH_GNTR"/>
    <property type="match status" value="1"/>
</dbReference>
<sequence>MLFRVDPSSPAPLYEQVAASVRRALSEKRIKAGDTLPPARELADLLKINVHTVLRAYAMLRDEGIIDLRRRRGAVVTGTADGYARLAELAAELVAESKRTGVSEDELVTILRRKFS</sequence>
<dbReference type="RefSeq" id="WP_006238051.1">
    <property type="nucleotide sequence ID" value="NZ_JH636049.1"/>
</dbReference>
<organism evidence="5 6">
    <name type="scientific">Saccharomonospora xinjiangensis XJ-54</name>
    <dbReference type="NCBI Taxonomy" id="882086"/>
    <lineage>
        <taxon>Bacteria</taxon>
        <taxon>Bacillati</taxon>
        <taxon>Actinomycetota</taxon>
        <taxon>Actinomycetes</taxon>
        <taxon>Pseudonocardiales</taxon>
        <taxon>Pseudonocardiaceae</taxon>
        <taxon>Saccharomonospora</taxon>
    </lineage>
</organism>
<keyword evidence="3" id="KW-0804">Transcription</keyword>
<evidence type="ECO:0000259" key="4">
    <source>
        <dbReference type="PROSITE" id="PS50949"/>
    </source>
</evidence>
<keyword evidence="6" id="KW-1185">Reference proteome</keyword>
<accession>I0V196</accession>
<evidence type="ECO:0000256" key="1">
    <source>
        <dbReference type="ARBA" id="ARBA00023015"/>
    </source>
</evidence>
<dbReference type="CDD" id="cd07377">
    <property type="entry name" value="WHTH_GntR"/>
    <property type="match status" value="1"/>
</dbReference>
<dbReference type="PANTHER" id="PTHR38445">
    <property type="entry name" value="HTH-TYPE TRANSCRIPTIONAL REPRESSOR YTRA"/>
    <property type="match status" value="1"/>
</dbReference>
<dbReference type="GO" id="GO:0003677">
    <property type="term" value="F:DNA binding"/>
    <property type="evidence" value="ECO:0007669"/>
    <property type="project" value="UniProtKB-KW"/>
</dbReference>
<keyword evidence="2" id="KW-0238">DNA-binding</keyword>
<dbReference type="Pfam" id="PF00392">
    <property type="entry name" value="GntR"/>
    <property type="match status" value="1"/>
</dbReference>
<protein>
    <submittedName>
        <fullName evidence="5">Putative transcriptional regulator</fullName>
    </submittedName>
</protein>
<evidence type="ECO:0000256" key="3">
    <source>
        <dbReference type="ARBA" id="ARBA00023163"/>
    </source>
</evidence>
<keyword evidence="1" id="KW-0805">Transcription regulation</keyword>
<dbReference type="eggNOG" id="COG1725">
    <property type="taxonomic scope" value="Bacteria"/>
</dbReference>
<dbReference type="SUPFAM" id="SSF46785">
    <property type="entry name" value="Winged helix' DNA-binding domain"/>
    <property type="match status" value="1"/>
</dbReference>
<dbReference type="SMART" id="SM00345">
    <property type="entry name" value="HTH_GNTR"/>
    <property type="match status" value="1"/>
</dbReference>
<dbReference type="InterPro" id="IPR036388">
    <property type="entry name" value="WH-like_DNA-bd_sf"/>
</dbReference>
<dbReference type="Proteomes" id="UP000004691">
    <property type="component" value="Unassembled WGS sequence"/>
</dbReference>
<evidence type="ECO:0000256" key="2">
    <source>
        <dbReference type="ARBA" id="ARBA00023125"/>
    </source>
</evidence>
<gene>
    <name evidence="5" type="ORF">SacxiDRAFT_1653</name>
</gene>
<dbReference type="OrthoDB" id="7363114at2"/>
<dbReference type="EMBL" id="JH636049">
    <property type="protein sequence ID" value="EID53899.1"/>
    <property type="molecule type" value="Genomic_DNA"/>
</dbReference>
<dbReference type="InterPro" id="IPR036390">
    <property type="entry name" value="WH_DNA-bd_sf"/>
</dbReference>
<dbReference type="PANTHER" id="PTHR38445:SF7">
    <property type="entry name" value="GNTR-FAMILY TRANSCRIPTIONAL REGULATOR"/>
    <property type="match status" value="1"/>
</dbReference>
<evidence type="ECO:0000313" key="5">
    <source>
        <dbReference type="EMBL" id="EID53899.1"/>
    </source>
</evidence>
<proteinExistence type="predicted"/>
<dbReference type="HOGENOM" id="CLU_017584_10_1_11"/>